<dbReference type="EMBL" id="KN834778">
    <property type="protein sequence ID" value="KIK59635.1"/>
    <property type="molecule type" value="Genomic_DNA"/>
</dbReference>
<gene>
    <name evidence="2" type="ORF">GYMLUDRAFT_244865</name>
</gene>
<evidence type="ECO:0000313" key="2">
    <source>
        <dbReference type="EMBL" id="KIK59635.1"/>
    </source>
</evidence>
<proteinExistence type="predicted"/>
<dbReference type="HOGENOM" id="CLU_1129161_0_0_1"/>
<sequence length="246" mass="26820">MTSIKILNFILPSKTKPAAKHANKKAASIKSTPLLFDTNSQANASNKAPTSSLSTKGKAAEVPFASAPSAKLAIPKKMAPSYYYKSMSIPRVPFAKVISLSGGFFVNLHFTPKGISFAKEPLKAMLIQHILMVNNLKTMYFATIANLCSSIDKPVSVLQQLGELMPGHQFTFNEFYFLTTFCDWNSPFNFANAPTSSLTLFHWLKFVQQNSAFTNLSVVINSESSNMGPGMLEESSTTSGTSEKVP</sequence>
<dbReference type="AlphaFoldDB" id="A0A0D0B7Y8"/>
<accession>A0A0D0B7Y8</accession>
<keyword evidence="3" id="KW-1185">Reference proteome</keyword>
<evidence type="ECO:0000256" key="1">
    <source>
        <dbReference type="SAM" id="MobiDB-lite"/>
    </source>
</evidence>
<protein>
    <submittedName>
        <fullName evidence="2">Uncharacterized protein</fullName>
    </submittedName>
</protein>
<dbReference type="Proteomes" id="UP000053593">
    <property type="component" value="Unassembled WGS sequence"/>
</dbReference>
<feature type="region of interest" description="Disordered" evidence="1">
    <location>
        <begin position="227"/>
        <end position="246"/>
    </location>
</feature>
<name>A0A0D0B7Y8_9AGAR</name>
<feature type="compositionally biased region" description="Low complexity" evidence="1">
    <location>
        <begin position="233"/>
        <end position="246"/>
    </location>
</feature>
<organism evidence="2 3">
    <name type="scientific">Collybiopsis luxurians FD-317 M1</name>
    <dbReference type="NCBI Taxonomy" id="944289"/>
    <lineage>
        <taxon>Eukaryota</taxon>
        <taxon>Fungi</taxon>
        <taxon>Dikarya</taxon>
        <taxon>Basidiomycota</taxon>
        <taxon>Agaricomycotina</taxon>
        <taxon>Agaricomycetes</taxon>
        <taxon>Agaricomycetidae</taxon>
        <taxon>Agaricales</taxon>
        <taxon>Marasmiineae</taxon>
        <taxon>Omphalotaceae</taxon>
        <taxon>Collybiopsis</taxon>
        <taxon>Collybiopsis luxurians</taxon>
    </lineage>
</organism>
<reference evidence="2 3" key="1">
    <citation type="submission" date="2014-04" db="EMBL/GenBank/DDBJ databases">
        <title>Evolutionary Origins and Diversification of the Mycorrhizal Mutualists.</title>
        <authorList>
            <consortium name="DOE Joint Genome Institute"/>
            <consortium name="Mycorrhizal Genomics Consortium"/>
            <person name="Kohler A."/>
            <person name="Kuo A."/>
            <person name="Nagy L.G."/>
            <person name="Floudas D."/>
            <person name="Copeland A."/>
            <person name="Barry K.W."/>
            <person name="Cichocki N."/>
            <person name="Veneault-Fourrey C."/>
            <person name="LaButti K."/>
            <person name="Lindquist E.A."/>
            <person name="Lipzen A."/>
            <person name="Lundell T."/>
            <person name="Morin E."/>
            <person name="Murat C."/>
            <person name="Riley R."/>
            <person name="Ohm R."/>
            <person name="Sun H."/>
            <person name="Tunlid A."/>
            <person name="Henrissat B."/>
            <person name="Grigoriev I.V."/>
            <person name="Hibbett D.S."/>
            <person name="Martin F."/>
        </authorList>
    </citation>
    <scope>NUCLEOTIDE SEQUENCE [LARGE SCALE GENOMIC DNA]</scope>
    <source>
        <strain evidence="2 3">FD-317 M1</strain>
    </source>
</reference>
<evidence type="ECO:0000313" key="3">
    <source>
        <dbReference type="Proteomes" id="UP000053593"/>
    </source>
</evidence>